<sequence length="542" mass="58213">MRSVDFCRGEVLNGCLALIGAGTLLLSGCALQDALIKHTLNVTDSASELEQRIDRFKVSTKSTQIRREAQSVNKPWIAGRAVPLARDVTLPKALQRNVDSTLLFGSTKFTLSALAERLSIAIDLPVRISPEALLPSSMFAPRMATVEPIEASTTFNETAFPRGSQPLAKILDLISRRLNVNWRYESEALVFYRTETQVFDVRLLTASASVEMALGRSTSSSAGGFDSSARTVLRSAEHNALDAVKAKIEPFLTRAGAVTAQAGVASSIVVTDVPASLRLVAQFLDKENRILTRRIRLVFEELTVETDDSQTLSVDWSAAVVSNNLTTSLKGPSAEPINENAQSALSVATTGISPVKLMLQALSRQGKVIRHSTVPIMTINRRPVTHAVRTTFSYVDQVRTATASSLDSTTTNSAQASVSVSQKEETVGAFLTILPDAQDDGQILISIAYDNTIAQPLKTISFGESGKGLSIQQVLIDGTGTVQQVSLRSGQPMLISGFERVKEQSESTSFTPEVPAIIGGADRLGKSKVITVIVLTALLEEG</sequence>
<gene>
    <name evidence="1" type="ORF">BCM14_2744</name>
</gene>
<reference evidence="1 2" key="1">
    <citation type="submission" date="2018-03" db="EMBL/GenBank/DDBJ databases">
        <title>Genomic Encyclopedia of Type Strains, Phase III (KMG-III): the genomes of soil and plant-associated and newly described type strains.</title>
        <authorList>
            <person name="Whitman W."/>
        </authorList>
    </citation>
    <scope>NUCLEOTIDE SEQUENCE [LARGE SCALE GENOMIC DNA]</scope>
    <source>
        <strain evidence="1 2">MWH-P2sevCIIIb</strain>
    </source>
</reference>
<evidence type="ECO:0000313" key="1">
    <source>
        <dbReference type="EMBL" id="PRY96504.1"/>
    </source>
</evidence>
<name>A0A2T0XC56_9BURK</name>
<dbReference type="OrthoDB" id="8869029at2"/>
<dbReference type="RefSeq" id="WP_106228570.1">
    <property type="nucleotide sequence ID" value="NZ_PVTV01000017.1"/>
</dbReference>
<comment type="caution">
    <text evidence="1">The sequence shown here is derived from an EMBL/GenBank/DDBJ whole genome shotgun (WGS) entry which is preliminary data.</text>
</comment>
<dbReference type="Proteomes" id="UP000238308">
    <property type="component" value="Unassembled WGS sequence"/>
</dbReference>
<organism evidence="1 2">
    <name type="scientific">Jezberella montanilacus</name>
    <dbReference type="NCBI Taxonomy" id="323426"/>
    <lineage>
        <taxon>Bacteria</taxon>
        <taxon>Pseudomonadati</taxon>
        <taxon>Pseudomonadota</taxon>
        <taxon>Betaproteobacteria</taxon>
        <taxon>Burkholderiales</taxon>
        <taxon>Alcaligenaceae</taxon>
        <taxon>Jezberella</taxon>
    </lineage>
</organism>
<evidence type="ECO:0000313" key="2">
    <source>
        <dbReference type="Proteomes" id="UP000238308"/>
    </source>
</evidence>
<keyword evidence="2" id="KW-1185">Reference proteome</keyword>
<dbReference type="EMBL" id="PVTV01000017">
    <property type="protein sequence ID" value="PRY96504.1"/>
    <property type="molecule type" value="Genomic_DNA"/>
</dbReference>
<proteinExistence type="predicted"/>
<accession>A0A2T0XC56</accession>
<protein>
    <submittedName>
        <fullName evidence="1">Type IVB pilus formation R64 PilN family outer membrane protein</fullName>
    </submittedName>
</protein>
<dbReference type="AlphaFoldDB" id="A0A2T0XC56"/>
<dbReference type="PROSITE" id="PS51257">
    <property type="entry name" value="PROKAR_LIPOPROTEIN"/>
    <property type="match status" value="1"/>
</dbReference>